<evidence type="ECO:0000313" key="2">
    <source>
        <dbReference type="EMBL" id="SDP18002.1"/>
    </source>
</evidence>
<reference evidence="3" key="1">
    <citation type="submission" date="2016-10" db="EMBL/GenBank/DDBJ databases">
        <authorList>
            <person name="Varghese N."/>
            <person name="Submissions S."/>
        </authorList>
    </citation>
    <scope>NUCLEOTIDE SEQUENCE [LARGE SCALE GENOMIC DNA]</scope>
    <source>
        <strain evidence="3">JCM 21621</strain>
    </source>
</reference>
<dbReference type="OrthoDB" id="9762238at2"/>
<dbReference type="EMBL" id="FNIJ01000024">
    <property type="protein sequence ID" value="SDP18002.1"/>
    <property type="molecule type" value="Genomic_DNA"/>
</dbReference>
<dbReference type="InterPro" id="IPR025263">
    <property type="entry name" value="YhdP_central"/>
</dbReference>
<evidence type="ECO:0000313" key="3">
    <source>
        <dbReference type="Proteomes" id="UP000242957"/>
    </source>
</evidence>
<name>A0A1H0QL44_9PSED</name>
<dbReference type="RefSeq" id="WP_084315012.1">
    <property type="nucleotide sequence ID" value="NZ_FNIJ01000024.1"/>
</dbReference>
<feature type="domain" description="YhdP central" evidence="1">
    <location>
        <begin position="6"/>
        <end position="1264"/>
    </location>
</feature>
<dbReference type="PANTHER" id="PTHR38690:SF1">
    <property type="entry name" value="PROTEASE"/>
    <property type="match status" value="1"/>
</dbReference>
<dbReference type="NCBIfam" id="TIGR02099">
    <property type="entry name" value="YhdP family protein"/>
    <property type="match status" value="1"/>
</dbReference>
<evidence type="ECO:0000259" key="1">
    <source>
        <dbReference type="Pfam" id="PF13116"/>
    </source>
</evidence>
<accession>A0A1H0QL44</accession>
<protein>
    <submittedName>
        <fullName evidence="2">TIGR02099 family protein</fullName>
    </submittedName>
</protein>
<dbReference type="InterPro" id="IPR011836">
    <property type="entry name" value="YhdP"/>
</dbReference>
<keyword evidence="3" id="KW-1185">Reference proteome</keyword>
<dbReference type="Proteomes" id="UP000242957">
    <property type="component" value="Unassembled WGS sequence"/>
</dbReference>
<dbReference type="AlphaFoldDB" id="A0A1H0QL44"/>
<dbReference type="PANTHER" id="PTHR38690">
    <property type="entry name" value="PROTEASE-RELATED"/>
    <property type="match status" value="1"/>
</dbReference>
<dbReference type="Pfam" id="PF13116">
    <property type="entry name" value="YhdP"/>
    <property type="match status" value="1"/>
</dbReference>
<organism evidence="2 3">
    <name type="scientific">Pseudomonas jinjuensis</name>
    <dbReference type="NCBI Taxonomy" id="198616"/>
    <lineage>
        <taxon>Bacteria</taxon>
        <taxon>Pseudomonadati</taxon>
        <taxon>Pseudomonadota</taxon>
        <taxon>Gammaproteobacteria</taxon>
        <taxon>Pseudomonadales</taxon>
        <taxon>Pseudomonadaceae</taxon>
        <taxon>Pseudomonas</taxon>
    </lineage>
</organism>
<gene>
    <name evidence="2" type="ORF">SAMN05216193_12445</name>
</gene>
<sequence>MERFARLLASALRLLLALCALGLVLLALYVSLGRELAPLVGEYREEVAREASERTGLPVRIGTLEGHWRGFAPVVVARDIQLGEGDETVRLEQARLTPHVLDSLLTRQLRIDRLELDGLHLALREDADGQWQAEGLPARRAGGDPGKLLEALALPARLSLTGSQIVLLPHDGEPLVLNHLGLTLRNGAGGRQRLDGRMNLPDGQPLALRIDGRLNHDDWRRSALRAYLSLPQSDWSKWLPPSLTRGWRLAELKAGGEVWLNVEDGQPRTGAARLHAPRLVASYDEREPVTVGDLGVSLFFQRDGDDLRLRVADLAANLGDTRWGEVEMELLHQSQGEERWQLRADRLDLAPLAATVQALAPLPDAAVTWLQGLQPHGVLHNVNLDFWPRRQGAGRVAYAANLERVGVSAFHEVPAVENVGGTFSGNLGGGRLDASAQDLLLHLPRLFPEPWRYRSAHARLFWTLDEQALTLGSHLMRVEGDEGRLAGDMLIRLMRDPSREDYMDLRVGLSDGDARFTDKYLPSALPSMNKNLTEWLHTAIKGGRIEQGYFQWQGDLHHDAPPEAHAMSLYFRVHDAELDYQPGWPALSQADGEVWVEDSGVRVEASGGNILQSRVRDVTVDIPHVEPGEVSHLHVKGGIDSSVGDGLKILQDSPIGRNQTFAGWQGEGALKGELQLDIPLAKGQVGQSRVIVDFAADGARLQIPKPELELTRLAGAFRYDTDSGLSARNVSAQWRGTRLSGSIRAEGSKGNPRTRVLASGQVPVPTLLEWGGVSKAVPVQGRVPYQLDLLLAGRDSQLQVGSNLQGVAIDLPAPFGKASDESRQANWRMTLDGDERRYWATYANLASLAYAAPADRPLAGRGSLQLGGGTAVLPGGSGLQVRGRVAQVDAEAWQAVLKKYAGGDVQGASGLLRSADLRIDRFSGFGQILENLTLDLRRVGSSWQLGLVSALASGQVVIPDLRSQPLQVRLDRLSLPKSEAIEAQDPSQVPDPLQNVDPHSLPAMDVSIRQILLGGKPVGAWNFRVRPTPAGASFDNLDLDLRGLHVGGAMRWEGQAGASRSFYKGRLEGKALEDVLAAWNFAPSVTSERFRLDVDGYWPGSPAHISLRRFGGTLDASLRKGQFVEVEGGAQALRVFGLLNFNAINRRLRLDFSDLLGKGLSYDRVEGVLAATDGVYVTRRPLKVEGPSSDLELNGTLDLAHDQIDAKLLVTLPVTNNLPLAALIVGAPAVGGALFVVDKLLGDRVARFASVQYSVRGPWQNPRIAFEKPFEKPR</sequence>
<dbReference type="STRING" id="198616.SAMN05216193_12445"/>
<proteinExistence type="predicted"/>